<dbReference type="InterPro" id="IPR001623">
    <property type="entry name" value="DnaJ_domain"/>
</dbReference>
<proteinExistence type="predicted"/>
<protein>
    <submittedName>
        <fullName evidence="2">Chaperone protein dnaJ 72</fullName>
    </submittedName>
</protein>
<keyword evidence="3" id="KW-1185">Reference proteome</keyword>
<dbReference type="Pfam" id="PF00226">
    <property type="entry name" value="DnaJ"/>
    <property type="match status" value="1"/>
</dbReference>
<evidence type="ECO:0000313" key="2">
    <source>
        <dbReference type="EMBL" id="RWR75884.1"/>
    </source>
</evidence>
<dbReference type="Proteomes" id="UP000283530">
    <property type="component" value="Unassembled WGS sequence"/>
</dbReference>
<dbReference type="OrthoDB" id="442087at2759"/>
<dbReference type="AlphaFoldDB" id="A0A443NBJ0"/>
<dbReference type="InterPro" id="IPR050817">
    <property type="entry name" value="DjlA_DnaK_co-chaperone"/>
</dbReference>
<gene>
    <name evidence="2" type="ORF">CKAN_00428900</name>
</gene>
<dbReference type="PROSITE" id="PS00636">
    <property type="entry name" value="DNAJ_1"/>
    <property type="match status" value="1"/>
</dbReference>
<dbReference type="FunFam" id="1.10.287.110:FF:000073">
    <property type="entry name" value="DnaJ domain protein"/>
    <property type="match status" value="1"/>
</dbReference>
<dbReference type="STRING" id="337451.A0A443NBJ0"/>
<comment type="caution">
    <text evidence="2">The sequence shown here is derived from an EMBL/GenBank/DDBJ whole genome shotgun (WGS) entry which is preliminary data.</text>
</comment>
<evidence type="ECO:0000259" key="1">
    <source>
        <dbReference type="PROSITE" id="PS50076"/>
    </source>
</evidence>
<dbReference type="CDD" id="cd06257">
    <property type="entry name" value="DnaJ"/>
    <property type="match status" value="1"/>
</dbReference>
<reference evidence="2 3" key="1">
    <citation type="journal article" date="2019" name="Nat. Plants">
        <title>Stout camphor tree genome fills gaps in understanding of flowering plant genome evolution.</title>
        <authorList>
            <person name="Chaw S.M."/>
            <person name="Liu Y.C."/>
            <person name="Wu Y.W."/>
            <person name="Wang H.Y."/>
            <person name="Lin C.I."/>
            <person name="Wu C.S."/>
            <person name="Ke H.M."/>
            <person name="Chang L.Y."/>
            <person name="Hsu C.Y."/>
            <person name="Yang H.T."/>
            <person name="Sudianto E."/>
            <person name="Hsu M.H."/>
            <person name="Wu K.P."/>
            <person name="Wang L.N."/>
            <person name="Leebens-Mack J.H."/>
            <person name="Tsai I.J."/>
        </authorList>
    </citation>
    <scope>NUCLEOTIDE SEQUENCE [LARGE SCALE GENOMIC DNA]</scope>
    <source>
        <strain evidence="3">cv. Chaw 1501</strain>
        <tissue evidence="2">Young leaves</tissue>
    </source>
</reference>
<name>A0A443NBJ0_9MAGN</name>
<dbReference type="PANTHER" id="PTHR24074">
    <property type="entry name" value="CO-CHAPERONE PROTEIN DJLA"/>
    <property type="match status" value="1"/>
</dbReference>
<dbReference type="Gene3D" id="1.10.287.110">
    <property type="entry name" value="DnaJ domain"/>
    <property type="match status" value="1"/>
</dbReference>
<dbReference type="SMART" id="SM00271">
    <property type="entry name" value="DnaJ"/>
    <property type="match status" value="1"/>
</dbReference>
<feature type="domain" description="J" evidence="1">
    <location>
        <begin position="2"/>
        <end position="72"/>
    </location>
</feature>
<dbReference type="InterPro" id="IPR036869">
    <property type="entry name" value="J_dom_sf"/>
</dbReference>
<organism evidence="2 3">
    <name type="scientific">Cinnamomum micranthum f. kanehirae</name>
    <dbReference type="NCBI Taxonomy" id="337451"/>
    <lineage>
        <taxon>Eukaryota</taxon>
        <taxon>Viridiplantae</taxon>
        <taxon>Streptophyta</taxon>
        <taxon>Embryophyta</taxon>
        <taxon>Tracheophyta</taxon>
        <taxon>Spermatophyta</taxon>
        <taxon>Magnoliopsida</taxon>
        <taxon>Magnoliidae</taxon>
        <taxon>Laurales</taxon>
        <taxon>Lauraceae</taxon>
        <taxon>Cinnamomum</taxon>
    </lineage>
</organism>
<dbReference type="PRINTS" id="PR00625">
    <property type="entry name" value="JDOMAIN"/>
</dbReference>
<dbReference type="SUPFAM" id="SSF46565">
    <property type="entry name" value="Chaperone J-domain"/>
    <property type="match status" value="1"/>
</dbReference>
<dbReference type="InterPro" id="IPR018253">
    <property type="entry name" value="DnaJ_domain_CS"/>
</dbReference>
<accession>A0A443NBJ0</accession>
<evidence type="ECO:0000313" key="3">
    <source>
        <dbReference type="Proteomes" id="UP000283530"/>
    </source>
</evidence>
<sequence length="160" mass="18323">MDHYKILGLSRNATKDEIKEAFRRLALKFHPDKHLQSSKEVRDGATLRFKQVSEAYEVLIDDQKRAYYNKRCGSSYGGSGFSSSGYGYRRNDYRQRSRPRAGYGNSRWNVSDLDIVFSILLGGAVAIERSGDALWRMHNSGKSFEEAMESLEKNKTPKKN</sequence>
<dbReference type="PROSITE" id="PS50076">
    <property type="entry name" value="DNAJ_2"/>
    <property type="match status" value="1"/>
</dbReference>
<dbReference type="EMBL" id="QPKB01000002">
    <property type="protein sequence ID" value="RWR75884.1"/>
    <property type="molecule type" value="Genomic_DNA"/>
</dbReference>